<organism evidence="4 5">
    <name type="scientific">Oryzomicrobium terrae</name>
    <dbReference type="NCBI Taxonomy" id="1735038"/>
    <lineage>
        <taxon>Bacteria</taxon>
        <taxon>Pseudomonadati</taxon>
        <taxon>Pseudomonadota</taxon>
        <taxon>Betaproteobacteria</taxon>
        <taxon>Rhodocyclales</taxon>
        <taxon>Rhodocyclaceae</taxon>
        <taxon>Oryzomicrobium</taxon>
    </lineage>
</organism>
<evidence type="ECO:0000256" key="1">
    <source>
        <dbReference type="SAM" id="MobiDB-lite"/>
    </source>
</evidence>
<protein>
    <recommendedName>
        <fullName evidence="3">CNP1-like uncharacterized domain-containing protein</fullName>
    </recommendedName>
</protein>
<feature type="region of interest" description="Disordered" evidence="1">
    <location>
        <begin position="168"/>
        <end position="188"/>
    </location>
</feature>
<feature type="domain" description="CNP1-like uncharacterised" evidence="3">
    <location>
        <begin position="42"/>
        <end position="175"/>
    </location>
</feature>
<reference evidence="4 5" key="1">
    <citation type="submission" date="2017-07" db="EMBL/GenBank/DDBJ databases">
        <title>Complete genome sequence of Oryzomicrobium terrae TPP412.</title>
        <authorList>
            <person name="Chiu L.-W."/>
            <person name="Lo K.-J."/>
            <person name="Tsai Y.-M."/>
            <person name="Lin S.-S."/>
            <person name="Kuo C.-H."/>
            <person name="Liu C.-T."/>
        </authorList>
    </citation>
    <scope>NUCLEOTIDE SEQUENCE [LARGE SCALE GENOMIC DNA]</scope>
    <source>
        <strain evidence="4 5">TPP412</strain>
    </source>
</reference>
<dbReference type="AlphaFoldDB" id="A0A5C1E6T8"/>
<dbReference type="Pfam" id="PF08750">
    <property type="entry name" value="CNP1"/>
    <property type="match status" value="1"/>
</dbReference>
<feature type="signal peptide" evidence="2">
    <location>
        <begin position="1"/>
        <end position="33"/>
    </location>
</feature>
<keyword evidence="2" id="KW-0732">Signal</keyword>
<dbReference type="Proteomes" id="UP000323671">
    <property type="component" value="Chromosome"/>
</dbReference>
<evidence type="ECO:0000313" key="4">
    <source>
        <dbReference type="EMBL" id="QEL64027.1"/>
    </source>
</evidence>
<dbReference type="EMBL" id="CP022579">
    <property type="protein sequence ID" value="QEL64027.1"/>
    <property type="molecule type" value="Genomic_DNA"/>
</dbReference>
<dbReference type="InterPro" id="IPR014861">
    <property type="entry name" value="CNP1-like_dom"/>
</dbReference>
<sequence length="188" mass="20696">MSHNVFTTGGLQLARTAAGALAAVLVFAAPAHAAGSDWEEEEQKPWEEIEAQLPPLPQEANLREFYVDPRSTNRYYVDAASISVGQDGVVRYSLVIISASGARNISYEGLRCETSERRFYAFGNSSGTWSKARSTAWKRINDSGVNRQQAVLAEEYFCPLRHPVQTPDEARDALRRGGHPNARSTKGP</sequence>
<proteinExistence type="predicted"/>
<evidence type="ECO:0000313" key="5">
    <source>
        <dbReference type="Proteomes" id="UP000323671"/>
    </source>
</evidence>
<dbReference type="RefSeq" id="WP_246154292.1">
    <property type="nucleotide sequence ID" value="NZ_CP022579.1"/>
</dbReference>
<gene>
    <name evidence="4" type="ORF">OTERR_05510</name>
</gene>
<accession>A0A5C1E6T8</accession>
<dbReference type="KEGG" id="otr:OTERR_05510"/>
<feature type="chain" id="PRO_5022837157" description="CNP1-like uncharacterized domain-containing protein" evidence="2">
    <location>
        <begin position="34"/>
        <end position="188"/>
    </location>
</feature>
<name>A0A5C1E6T8_9RHOO</name>
<evidence type="ECO:0000259" key="3">
    <source>
        <dbReference type="Pfam" id="PF08750"/>
    </source>
</evidence>
<keyword evidence="5" id="KW-1185">Reference proteome</keyword>
<evidence type="ECO:0000256" key="2">
    <source>
        <dbReference type="SAM" id="SignalP"/>
    </source>
</evidence>